<dbReference type="PANTHER" id="PTHR33777:SF1">
    <property type="entry name" value="UPF0045 PROTEIN ECM15"/>
    <property type="match status" value="1"/>
</dbReference>
<dbReference type="InterPro" id="IPR051614">
    <property type="entry name" value="UPF0045_domain"/>
</dbReference>
<dbReference type="KEGG" id="pkb:B4V02_22645"/>
<dbReference type="Gene3D" id="3.30.70.930">
    <property type="match status" value="1"/>
</dbReference>
<evidence type="ECO:0000313" key="4">
    <source>
        <dbReference type="EMBL" id="ASR49300.1"/>
    </source>
</evidence>
<dbReference type="Proteomes" id="UP000214666">
    <property type="component" value="Chromosome"/>
</dbReference>
<evidence type="ECO:0000256" key="1">
    <source>
        <dbReference type="ARBA" id="ARBA00010272"/>
    </source>
</evidence>
<dbReference type="PANTHER" id="PTHR33777">
    <property type="entry name" value="UPF0045 PROTEIN ECM15"/>
    <property type="match status" value="1"/>
</dbReference>
<gene>
    <name evidence="4" type="ORF">B4V02_22645</name>
</gene>
<keyword evidence="5" id="KW-1185">Reference proteome</keyword>
<sequence>MAIAEVTVIPIGTGSTSLSDYVAQMQKVLKTQKGITYELTSMSTIIEGSLDDVFTAIAALHEAPFLSGAKRVSTSVKIDDRRDKPSSSRQKLRSVADKLSGTGIGTGNVTELNPNPS</sequence>
<feature type="domain" description="Thiamine-binding protein" evidence="3">
    <location>
        <begin position="4"/>
        <end position="95"/>
    </location>
</feature>
<reference evidence="4 5" key="1">
    <citation type="submission" date="2017-03" db="EMBL/GenBank/DDBJ databases">
        <title>Complete genome sequence of Paenibacillus Kribbensis producing bioflocculants.</title>
        <authorList>
            <person name="Lee H.-G."/>
            <person name="Oh H.-M."/>
        </authorList>
    </citation>
    <scope>NUCLEOTIDE SEQUENCE [LARGE SCALE GENOMIC DNA]</scope>
    <source>
        <strain evidence="4 5">AM49</strain>
    </source>
</reference>
<feature type="compositionally biased region" description="Basic and acidic residues" evidence="2">
    <location>
        <begin position="77"/>
        <end position="86"/>
    </location>
</feature>
<name>A0A222WRQ4_9BACL</name>
<feature type="region of interest" description="Disordered" evidence="2">
    <location>
        <begin position="71"/>
        <end position="117"/>
    </location>
</feature>
<dbReference type="EMBL" id="CP020028">
    <property type="protein sequence ID" value="ASR49300.1"/>
    <property type="molecule type" value="Genomic_DNA"/>
</dbReference>
<dbReference type="NCBIfam" id="TIGR00106">
    <property type="entry name" value="MTH1187 family thiamine-binding protein"/>
    <property type="match status" value="1"/>
</dbReference>
<evidence type="ECO:0000313" key="5">
    <source>
        <dbReference type="Proteomes" id="UP000214666"/>
    </source>
</evidence>
<dbReference type="Pfam" id="PF01910">
    <property type="entry name" value="Thiamine_BP"/>
    <property type="match status" value="1"/>
</dbReference>
<accession>A0A222WRQ4</accession>
<dbReference type="GO" id="GO:0005829">
    <property type="term" value="C:cytosol"/>
    <property type="evidence" value="ECO:0007669"/>
    <property type="project" value="TreeGrafter"/>
</dbReference>
<dbReference type="GeneID" id="71025081"/>
<organism evidence="4 5">
    <name type="scientific">Paenibacillus kribbensis</name>
    <dbReference type="NCBI Taxonomy" id="172713"/>
    <lineage>
        <taxon>Bacteria</taxon>
        <taxon>Bacillati</taxon>
        <taxon>Bacillota</taxon>
        <taxon>Bacilli</taxon>
        <taxon>Bacillales</taxon>
        <taxon>Paenibacillaceae</taxon>
        <taxon>Paenibacillus</taxon>
    </lineage>
</organism>
<comment type="similarity">
    <text evidence="1">Belongs to the UPF0045 family.</text>
</comment>
<dbReference type="AlphaFoldDB" id="A0A222WRQ4"/>
<dbReference type="InterPro" id="IPR029756">
    <property type="entry name" value="MTH1187/YkoF-like"/>
</dbReference>
<dbReference type="InterPro" id="IPR002767">
    <property type="entry name" value="Thiamine_BP"/>
</dbReference>
<dbReference type="SUPFAM" id="SSF89957">
    <property type="entry name" value="MTH1187/YkoF-like"/>
    <property type="match status" value="1"/>
</dbReference>
<evidence type="ECO:0000259" key="3">
    <source>
        <dbReference type="Pfam" id="PF01910"/>
    </source>
</evidence>
<evidence type="ECO:0000256" key="2">
    <source>
        <dbReference type="SAM" id="MobiDB-lite"/>
    </source>
</evidence>
<feature type="compositionally biased region" description="Polar residues" evidence="2">
    <location>
        <begin position="107"/>
        <end position="117"/>
    </location>
</feature>
<dbReference type="RefSeq" id="WP_010347729.1">
    <property type="nucleotide sequence ID" value="NZ_CP020028.1"/>
</dbReference>
<proteinExistence type="inferred from homology"/>
<dbReference type="OrthoDB" id="2147383at2"/>
<protein>
    <recommendedName>
        <fullName evidence="3">Thiamine-binding protein domain-containing protein</fullName>
    </recommendedName>
</protein>